<dbReference type="STRING" id="1802727.A2937_03395"/>
<reference evidence="1 2" key="1">
    <citation type="journal article" date="2016" name="Nat. Commun.">
        <title>Thousands of microbial genomes shed light on interconnected biogeochemical processes in an aquifer system.</title>
        <authorList>
            <person name="Anantharaman K."/>
            <person name="Brown C.T."/>
            <person name="Hug L.A."/>
            <person name="Sharon I."/>
            <person name="Castelle C.J."/>
            <person name="Probst A.J."/>
            <person name="Thomas B.C."/>
            <person name="Singh A."/>
            <person name="Wilkins M.J."/>
            <person name="Karaoz U."/>
            <person name="Brodie E.L."/>
            <person name="Williams K.H."/>
            <person name="Hubbard S.S."/>
            <person name="Banfield J.F."/>
        </authorList>
    </citation>
    <scope>NUCLEOTIDE SEQUENCE [LARGE SCALE GENOMIC DNA]</scope>
</reference>
<name>A0A1G2SHZ2_9BACT</name>
<dbReference type="Proteomes" id="UP000177987">
    <property type="component" value="Unassembled WGS sequence"/>
</dbReference>
<dbReference type="AlphaFoldDB" id="A0A1G2SHZ2"/>
<evidence type="ECO:0000313" key="2">
    <source>
        <dbReference type="Proteomes" id="UP000177987"/>
    </source>
</evidence>
<sequence length="114" mass="12622">MFFNATERGGIMCEITVLLSGKPVEIDINDFDPKKHILVGNSVFVNMIPKEIRKLQPDAVYWYKKNIVPLFHGKPLGAIDPGEGVPVYQVSFPLSGIGLQWLPKKACEQVAATP</sequence>
<organism evidence="1 2">
    <name type="scientific">Candidatus Yonathbacteria bacterium RIFCSPLOWO2_01_FULL_47_33b</name>
    <dbReference type="NCBI Taxonomy" id="1802727"/>
    <lineage>
        <taxon>Bacteria</taxon>
        <taxon>Candidatus Yonathiibacteriota</taxon>
    </lineage>
</organism>
<dbReference type="EMBL" id="MHUW01000003">
    <property type="protein sequence ID" value="OHA84269.1"/>
    <property type="molecule type" value="Genomic_DNA"/>
</dbReference>
<accession>A0A1G2SHZ2</accession>
<comment type="caution">
    <text evidence="1">The sequence shown here is derived from an EMBL/GenBank/DDBJ whole genome shotgun (WGS) entry which is preliminary data.</text>
</comment>
<proteinExistence type="predicted"/>
<gene>
    <name evidence="1" type="ORF">A2937_03395</name>
</gene>
<protein>
    <submittedName>
        <fullName evidence="1">Uncharacterized protein</fullName>
    </submittedName>
</protein>
<evidence type="ECO:0000313" key="1">
    <source>
        <dbReference type="EMBL" id="OHA84269.1"/>
    </source>
</evidence>